<dbReference type="Proteomes" id="UP000887565">
    <property type="component" value="Unplaced"/>
</dbReference>
<reference evidence="2" key="1">
    <citation type="submission" date="2022-11" db="UniProtKB">
        <authorList>
            <consortium name="WormBaseParasite"/>
        </authorList>
    </citation>
    <scope>IDENTIFICATION</scope>
</reference>
<keyword evidence="1" id="KW-1185">Reference proteome</keyword>
<protein>
    <submittedName>
        <fullName evidence="2">Uncharacterized protein</fullName>
    </submittedName>
</protein>
<sequence>MEKPKATGIANLKTHRETRAFHMRENATQLFYNGVDLFAFVAHCGGAECNWRDAAVYICCCCDGGGGPPKVQPAATAAAAADGCH</sequence>
<dbReference type="WBParaSite" id="nRc.2.0.1.t19036-RA">
    <property type="protein sequence ID" value="nRc.2.0.1.t19036-RA"/>
    <property type="gene ID" value="nRc.2.0.1.g19036"/>
</dbReference>
<dbReference type="AlphaFoldDB" id="A0A915IXW0"/>
<accession>A0A915IXW0</accession>
<evidence type="ECO:0000313" key="2">
    <source>
        <dbReference type="WBParaSite" id="nRc.2.0.1.t19036-RA"/>
    </source>
</evidence>
<evidence type="ECO:0000313" key="1">
    <source>
        <dbReference type="Proteomes" id="UP000887565"/>
    </source>
</evidence>
<proteinExistence type="predicted"/>
<name>A0A915IXW0_ROMCU</name>
<organism evidence="1 2">
    <name type="scientific">Romanomermis culicivorax</name>
    <name type="common">Nematode worm</name>
    <dbReference type="NCBI Taxonomy" id="13658"/>
    <lineage>
        <taxon>Eukaryota</taxon>
        <taxon>Metazoa</taxon>
        <taxon>Ecdysozoa</taxon>
        <taxon>Nematoda</taxon>
        <taxon>Enoplea</taxon>
        <taxon>Dorylaimia</taxon>
        <taxon>Mermithida</taxon>
        <taxon>Mermithoidea</taxon>
        <taxon>Mermithidae</taxon>
        <taxon>Romanomermis</taxon>
    </lineage>
</organism>